<evidence type="ECO:0000256" key="3">
    <source>
        <dbReference type="ARBA" id="ARBA00023082"/>
    </source>
</evidence>
<sequence length="50" mass="5334">MNCATLTLADDGVRQVLARLTPRDRRILLLVAWDGLSGDGLAQVLGVSRG</sequence>
<evidence type="ECO:0000313" key="7">
    <source>
        <dbReference type="Proteomes" id="UP000627369"/>
    </source>
</evidence>
<evidence type="ECO:0000256" key="4">
    <source>
        <dbReference type="ARBA" id="ARBA00023163"/>
    </source>
</evidence>
<name>A0A919G493_9MICO</name>
<keyword evidence="4" id="KW-0804">Transcription</keyword>
<dbReference type="GO" id="GO:0003677">
    <property type="term" value="F:DNA binding"/>
    <property type="evidence" value="ECO:0007669"/>
    <property type="project" value="InterPro"/>
</dbReference>
<accession>A0A919G493</accession>
<dbReference type="InterPro" id="IPR013249">
    <property type="entry name" value="RNA_pol_sigma70_r4_t2"/>
</dbReference>
<dbReference type="EMBL" id="BNAS01000006">
    <property type="protein sequence ID" value="GHH77253.1"/>
    <property type="molecule type" value="Genomic_DNA"/>
</dbReference>
<dbReference type="InterPro" id="IPR036388">
    <property type="entry name" value="WH-like_DNA-bd_sf"/>
</dbReference>
<dbReference type="GO" id="GO:0006352">
    <property type="term" value="P:DNA-templated transcription initiation"/>
    <property type="evidence" value="ECO:0007669"/>
    <property type="project" value="InterPro"/>
</dbReference>
<dbReference type="Pfam" id="PF08281">
    <property type="entry name" value="Sigma70_r4_2"/>
    <property type="match status" value="1"/>
</dbReference>
<dbReference type="RefSeq" id="WP_229872586.1">
    <property type="nucleotide sequence ID" value="NZ_BNAS01000006.1"/>
</dbReference>
<dbReference type="InterPro" id="IPR013324">
    <property type="entry name" value="RNA_pol_sigma_r3/r4-like"/>
</dbReference>
<evidence type="ECO:0000256" key="2">
    <source>
        <dbReference type="ARBA" id="ARBA00023015"/>
    </source>
</evidence>
<protein>
    <recommendedName>
        <fullName evidence="5">RNA polymerase sigma factor 70 region 4 type 2 domain-containing protein</fullName>
    </recommendedName>
</protein>
<reference evidence="6" key="2">
    <citation type="submission" date="2020-09" db="EMBL/GenBank/DDBJ databases">
        <authorList>
            <person name="Sun Q."/>
            <person name="Zhou Y."/>
        </authorList>
    </citation>
    <scope>NUCLEOTIDE SEQUENCE</scope>
    <source>
        <strain evidence="6">CGMCC 4.7398</strain>
    </source>
</reference>
<organism evidence="6 7">
    <name type="scientific">Promicromonospora soli</name>
    <dbReference type="NCBI Taxonomy" id="2035533"/>
    <lineage>
        <taxon>Bacteria</taxon>
        <taxon>Bacillati</taxon>
        <taxon>Actinomycetota</taxon>
        <taxon>Actinomycetes</taxon>
        <taxon>Micrococcales</taxon>
        <taxon>Promicromonosporaceae</taxon>
        <taxon>Promicromonospora</taxon>
    </lineage>
</organism>
<evidence type="ECO:0000256" key="1">
    <source>
        <dbReference type="ARBA" id="ARBA00010641"/>
    </source>
</evidence>
<keyword evidence="3" id="KW-0731">Sigma factor</keyword>
<dbReference type="GO" id="GO:0016987">
    <property type="term" value="F:sigma factor activity"/>
    <property type="evidence" value="ECO:0007669"/>
    <property type="project" value="UniProtKB-KW"/>
</dbReference>
<dbReference type="AlphaFoldDB" id="A0A919G493"/>
<comment type="similarity">
    <text evidence="1">Belongs to the sigma-70 factor family. ECF subfamily.</text>
</comment>
<dbReference type="Proteomes" id="UP000627369">
    <property type="component" value="Unassembled WGS sequence"/>
</dbReference>
<keyword evidence="2" id="KW-0805">Transcription regulation</keyword>
<comment type="caution">
    <text evidence="6">The sequence shown here is derived from an EMBL/GenBank/DDBJ whole genome shotgun (WGS) entry which is preliminary data.</text>
</comment>
<proteinExistence type="inferred from homology"/>
<dbReference type="SUPFAM" id="SSF88659">
    <property type="entry name" value="Sigma3 and sigma4 domains of RNA polymerase sigma factors"/>
    <property type="match status" value="1"/>
</dbReference>
<feature type="domain" description="RNA polymerase sigma factor 70 region 4 type 2" evidence="5">
    <location>
        <begin position="13"/>
        <end position="50"/>
    </location>
</feature>
<keyword evidence="7" id="KW-1185">Reference proteome</keyword>
<dbReference type="Gene3D" id="1.10.10.10">
    <property type="entry name" value="Winged helix-like DNA-binding domain superfamily/Winged helix DNA-binding domain"/>
    <property type="match status" value="1"/>
</dbReference>
<reference evidence="6" key="1">
    <citation type="journal article" date="2014" name="Int. J. Syst. Evol. Microbiol.">
        <title>Complete genome sequence of Corynebacterium casei LMG S-19264T (=DSM 44701T), isolated from a smear-ripened cheese.</title>
        <authorList>
            <consortium name="US DOE Joint Genome Institute (JGI-PGF)"/>
            <person name="Walter F."/>
            <person name="Albersmeier A."/>
            <person name="Kalinowski J."/>
            <person name="Ruckert C."/>
        </authorList>
    </citation>
    <scope>NUCLEOTIDE SEQUENCE</scope>
    <source>
        <strain evidence="6">CGMCC 4.7398</strain>
    </source>
</reference>
<evidence type="ECO:0000259" key="5">
    <source>
        <dbReference type="Pfam" id="PF08281"/>
    </source>
</evidence>
<gene>
    <name evidence="6" type="ORF">GCM10017772_37770</name>
</gene>
<evidence type="ECO:0000313" key="6">
    <source>
        <dbReference type="EMBL" id="GHH77253.1"/>
    </source>
</evidence>